<dbReference type="Proteomes" id="UP000824120">
    <property type="component" value="Chromosome 8"/>
</dbReference>
<sequence length="60" mass="7274">MRREYGKREFRRDEKNTAFHKKVKSTMKMTSQCVAEQFREEVPYHPTTQNAKRLKAKEGR</sequence>
<dbReference type="EMBL" id="JACXVP010000008">
    <property type="protein sequence ID" value="KAG5590608.1"/>
    <property type="molecule type" value="Genomic_DNA"/>
</dbReference>
<gene>
    <name evidence="1" type="ORF">H5410_041122</name>
</gene>
<accession>A0A9J5XTX3</accession>
<organism evidence="1 2">
    <name type="scientific">Solanum commersonii</name>
    <name type="common">Commerson's wild potato</name>
    <name type="synonym">Commerson's nightshade</name>
    <dbReference type="NCBI Taxonomy" id="4109"/>
    <lineage>
        <taxon>Eukaryota</taxon>
        <taxon>Viridiplantae</taxon>
        <taxon>Streptophyta</taxon>
        <taxon>Embryophyta</taxon>
        <taxon>Tracheophyta</taxon>
        <taxon>Spermatophyta</taxon>
        <taxon>Magnoliopsida</taxon>
        <taxon>eudicotyledons</taxon>
        <taxon>Gunneridae</taxon>
        <taxon>Pentapetalae</taxon>
        <taxon>asterids</taxon>
        <taxon>lamiids</taxon>
        <taxon>Solanales</taxon>
        <taxon>Solanaceae</taxon>
        <taxon>Solanoideae</taxon>
        <taxon>Solaneae</taxon>
        <taxon>Solanum</taxon>
    </lineage>
</organism>
<reference evidence="1 2" key="1">
    <citation type="submission" date="2020-09" db="EMBL/GenBank/DDBJ databases">
        <title>De no assembly of potato wild relative species, Solanum commersonii.</title>
        <authorList>
            <person name="Cho K."/>
        </authorList>
    </citation>
    <scope>NUCLEOTIDE SEQUENCE [LARGE SCALE GENOMIC DNA]</scope>
    <source>
        <strain evidence="1">LZ3.2</strain>
        <tissue evidence="1">Leaf</tissue>
    </source>
</reference>
<comment type="caution">
    <text evidence="1">The sequence shown here is derived from an EMBL/GenBank/DDBJ whole genome shotgun (WGS) entry which is preliminary data.</text>
</comment>
<name>A0A9J5XTX3_SOLCO</name>
<evidence type="ECO:0000313" key="1">
    <source>
        <dbReference type="EMBL" id="KAG5590608.1"/>
    </source>
</evidence>
<dbReference type="AlphaFoldDB" id="A0A9J5XTX3"/>
<evidence type="ECO:0000313" key="2">
    <source>
        <dbReference type="Proteomes" id="UP000824120"/>
    </source>
</evidence>
<proteinExistence type="predicted"/>
<keyword evidence="2" id="KW-1185">Reference proteome</keyword>
<protein>
    <submittedName>
        <fullName evidence="1">Uncharacterized protein</fullName>
    </submittedName>
</protein>